<keyword evidence="1" id="KW-0226">DNA condensation</keyword>
<dbReference type="Pfam" id="PF00216">
    <property type="entry name" value="Bac_DNA_binding"/>
    <property type="match status" value="1"/>
</dbReference>
<dbReference type="InterPro" id="IPR000119">
    <property type="entry name" value="Hist_DNA-bd"/>
</dbReference>
<accession>A0ABS6XPV3</accession>
<dbReference type="SMART" id="SM00411">
    <property type="entry name" value="BHL"/>
    <property type="match status" value="1"/>
</dbReference>
<comment type="caution">
    <text evidence="3">The sequence shown here is derived from an EMBL/GenBank/DDBJ whole genome shotgun (WGS) entry which is preliminary data.</text>
</comment>
<dbReference type="GO" id="GO:0003677">
    <property type="term" value="F:DNA binding"/>
    <property type="evidence" value="ECO:0007669"/>
    <property type="project" value="UniProtKB-KW"/>
</dbReference>
<proteinExistence type="predicted"/>
<keyword evidence="2 3" id="KW-0238">DNA-binding</keyword>
<dbReference type="CDD" id="cd13831">
    <property type="entry name" value="HU"/>
    <property type="match status" value="1"/>
</dbReference>
<dbReference type="EMBL" id="JAHWZX010000021">
    <property type="protein sequence ID" value="MBW4332242.1"/>
    <property type="molecule type" value="Genomic_DNA"/>
</dbReference>
<reference evidence="3 4" key="1">
    <citation type="submission" date="2021-07" db="EMBL/GenBank/DDBJ databases">
        <title>Stakelama flava sp. nov., a novel endophytic bacterium isolated from branch of Kandelia candel.</title>
        <authorList>
            <person name="Tuo L."/>
        </authorList>
    </citation>
    <scope>NUCLEOTIDE SEQUENCE [LARGE SCALE GENOMIC DNA]</scope>
    <source>
        <strain evidence="3 4">CBK3Z-3</strain>
    </source>
</reference>
<evidence type="ECO:0000256" key="1">
    <source>
        <dbReference type="ARBA" id="ARBA00023067"/>
    </source>
</evidence>
<dbReference type="Proteomes" id="UP001197214">
    <property type="component" value="Unassembled WGS sequence"/>
</dbReference>
<dbReference type="RefSeq" id="WP_219239364.1">
    <property type="nucleotide sequence ID" value="NZ_JAHWZX010000021.1"/>
</dbReference>
<sequence length="91" mass="9528">MNTAELADQIAIDHDIAKADARKIIDAVFGAITDAAAKGDEIALNGFGKFKVKESTAREGRNPSTGDTIQIAASKKLAFTPAKAVKDKLNG</sequence>
<dbReference type="PANTHER" id="PTHR33175:SF3">
    <property type="entry name" value="DNA-BINDING PROTEIN HU-BETA"/>
    <property type="match status" value="1"/>
</dbReference>
<name>A0ABS6XPV3_9SPHN</name>
<evidence type="ECO:0000256" key="2">
    <source>
        <dbReference type="ARBA" id="ARBA00023125"/>
    </source>
</evidence>
<evidence type="ECO:0000313" key="3">
    <source>
        <dbReference type="EMBL" id="MBW4332242.1"/>
    </source>
</evidence>
<organism evidence="3 4">
    <name type="scientific">Stakelama flava</name>
    <dbReference type="NCBI Taxonomy" id="2860338"/>
    <lineage>
        <taxon>Bacteria</taxon>
        <taxon>Pseudomonadati</taxon>
        <taxon>Pseudomonadota</taxon>
        <taxon>Alphaproteobacteria</taxon>
        <taxon>Sphingomonadales</taxon>
        <taxon>Sphingomonadaceae</taxon>
        <taxon>Stakelama</taxon>
    </lineage>
</organism>
<dbReference type="PANTHER" id="PTHR33175">
    <property type="entry name" value="DNA-BINDING PROTEIN HU"/>
    <property type="match status" value="1"/>
</dbReference>
<evidence type="ECO:0000313" key="4">
    <source>
        <dbReference type="Proteomes" id="UP001197214"/>
    </source>
</evidence>
<gene>
    <name evidence="3" type="ORF">KY084_15385</name>
</gene>
<protein>
    <submittedName>
        <fullName evidence="3">HU family DNA-binding protein</fullName>
    </submittedName>
</protein>
<keyword evidence="4" id="KW-1185">Reference proteome</keyword>